<feature type="transmembrane region" description="Helical" evidence="2">
    <location>
        <begin position="216"/>
        <end position="240"/>
    </location>
</feature>
<evidence type="ECO:0000256" key="2">
    <source>
        <dbReference type="SAM" id="Phobius"/>
    </source>
</evidence>
<name>J1HNB8_9ACTO</name>
<reference evidence="4 5" key="1">
    <citation type="submission" date="2012-05" db="EMBL/GenBank/DDBJ databases">
        <authorList>
            <person name="Harkins D.M."/>
            <person name="Madupu R."/>
            <person name="Durkin A.S."/>
            <person name="Torralba M."/>
            <person name="Methe B."/>
            <person name="Sutton G.G."/>
            <person name="Nelson K.E."/>
        </authorList>
    </citation>
    <scope>NUCLEOTIDE SEQUENCE [LARGE SCALE GENOMIC DNA]</scope>
    <source>
        <strain evidence="4 5">F0489</strain>
    </source>
</reference>
<comment type="caution">
    <text evidence="4">The sequence shown here is derived from an EMBL/GenBank/DDBJ whole genome shotgun (WGS) entry which is preliminary data.</text>
</comment>
<keyword evidence="5" id="KW-1185">Reference proteome</keyword>
<gene>
    <name evidence="4" type="ORF">HMPREF1318_0505</name>
</gene>
<keyword evidence="2" id="KW-1133">Transmembrane helix</keyword>
<dbReference type="PATRIC" id="fig|1125718.3.peg.501"/>
<protein>
    <submittedName>
        <fullName evidence="4">Uncharacterized protein</fullName>
    </submittedName>
</protein>
<evidence type="ECO:0000313" key="4">
    <source>
        <dbReference type="EMBL" id="EJF47083.1"/>
    </source>
</evidence>
<dbReference type="EMBL" id="AKFT01000033">
    <property type="protein sequence ID" value="EJF47083.1"/>
    <property type="molecule type" value="Genomic_DNA"/>
</dbReference>
<evidence type="ECO:0000256" key="3">
    <source>
        <dbReference type="SAM" id="SignalP"/>
    </source>
</evidence>
<keyword evidence="2" id="KW-0812">Transmembrane</keyword>
<feature type="chain" id="PRO_5003743710" evidence="3">
    <location>
        <begin position="26"/>
        <end position="254"/>
    </location>
</feature>
<dbReference type="eggNOG" id="ENOG5032TYK">
    <property type="taxonomic scope" value="Bacteria"/>
</dbReference>
<dbReference type="Proteomes" id="UP000002941">
    <property type="component" value="Unassembled WGS sequence"/>
</dbReference>
<feature type="region of interest" description="Disordered" evidence="1">
    <location>
        <begin position="144"/>
        <end position="210"/>
    </location>
</feature>
<dbReference type="OrthoDB" id="3260927at2"/>
<keyword evidence="3" id="KW-0732">Signal</keyword>
<proteinExistence type="predicted"/>
<sequence>MIATVVTAIAVCALALDTVRPPASAAEAGESTTGTASTISPSTVAVGGTLTYTLSGFPPGATIQISVDDDTLGAQGPGQSVIGTATVDDHGITSGAVELPIYLAKGSHWLRFGVSAGRDIPTSEVRTMDYTNKSPYFTVGDVTIIGGSDKPSPTDAPTESPTPAASSPSPVIASPTAAEPESASPTASTSPSTTQIDIRPDGGGAQPPAVEVETPAFPLFGASLFLLTLLLVLLATIIVVSHRRLAAGESALPP</sequence>
<dbReference type="AlphaFoldDB" id="J1HNB8"/>
<evidence type="ECO:0000256" key="1">
    <source>
        <dbReference type="SAM" id="MobiDB-lite"/>
    </source>
</evidence>
<dbReference type="RefSeq" id="WP_008730060.1">
    <property type="nucleotide sequence ID" value="NZ_AKFT01000033.1"/>
</dbReference>
<evidence type="ECO:0000313" key="5">
    <source>
        <dbReference type="Proteomes" id="UP000002941"/>
    </source>
</evidence>
<feature type="signal peptide" evidence="3">
    <location>
        <begin position="1"/>
        <end position="25"/>
    </location>
</feature>
<organism evidence="4 5">
    <name type="scientific">Actinomyces massiliensis F0489</name>
    <dbReference type="NCBI Taxonomy" id="1125718"/>
    <lineage>
        <taxon>Bacteria</taxon>
        <taxon>Bacillati</taxon>
        <taxon>Actinomycetota</taxon>
        <taxon>Actinomycetes</taxon>
        <taxon>Actinomycetales</taxon>
        <taxon>Actinomycetaceae</taxon>
        <taxon>Actinomyces</taxon>
    </lineage>
</organism>
<keyword evidence="2" id="KW-0472">Membrane</keyword>
<feature type="compositionally biased region" description="Low complexity" evidence="1">
    <location>
        <begin position="151"/>
        <end position="194"/>
    </location>
</feature>
<accession>J1HNB8</accession>